<evidence type="ECO:0000313" key="3">
    <source>
        <dbReference type="Proteomes" id="UP000215086"/>
    </source>
</evidence>
<protein>
    <recommendedName>
        <fullName evidence="4">SH3b domain-containing protein</fullName>
    </recommendedName>
</protein>
<dbReference type="Gene3D" id="2.30.30.40">
    <property type="entry name" value="SH3 Domains"/>
    <property type="match status" value="1"/>
</dbReference>
<feature type="compositionally biased region" description="Polar residues" evidence="1">
    <location>
        <begin position="207"/>
        <end position="217"/>
    </location>
</feature>
<reference evidence="2 3" key="1">
    <citation type="journal article" name="Front. Microbiol.">
        <title>Sugar Metabolism of the First Thermophilic Planctomycete Thermogutta terrifontis: Comparative Genomic and Transcriptomic Approaches.</title>
        <authorList>
            <person name="Elcheninov A.G."/>
            <person name="Menzel P."/>
            <person name="Gudbergsdottir S.R."/>
            <person name="Slesarev A.I."/>
            <person name="Kadnikov V.V."/>
            <person name="Krogh A."/>
            <person name="Bonch-Osmolovskaya E.A."/>
            <person name="Peng X."/>
            <person name="Kublanov I.V."/>
        </authorList>
    </citation>
    <scope>NUCLEOTIDE SEQUENCE [LARGE SCALE GENOMIC DNA]</scope>
    <source>
        <strain evidence="2 3">R1</strain>
    </source>
</reference>
<organism evidence="2 3">
    <name type="scientific">Thermogutta terrifontis</name>
    <dbReference type="NCBI Taxonomy" id="1331910"/>
    <lineage>
        <taxon>Bacteria</taxon>
        <taxon>Pseudomonadati</taxon>
        <taxon>Planctomycetota</taxon>
        <taxon>Planctomycetia</taxon>
        <taxon>Pirellulales</taxon>
        <taxon>Thermoguttaceae</taxon>
        <taxon>Thermogutta</taxon>
    </lineage>
</organism>
<proteinExistence type="predicted"/>
<gene>
    <name evidence="2" type="ORF">THTE_1897</name>
</gene>
<evidence type="ECO:0000313" key="2">
    <source>
        <dbReference type="EMBL" id="ASV74499.1"/>
    </source>
</evidence>
<name>A0A286REV5_9BACT</name>
<feature type="compositionally biased region" description="Basic and acidic residues" evidence="1">
    <location>
        <begin position="161"/>
        <end position="172"/>
    </location>
</feature>
<dbReference type="KEGG" id="ttf:THTE_1897"/>
<dbReference type="EMBL" id="CP018477">
    <property type="protein sequence ID" value="ASV74499.1"/>
    <property type="molecule type" value="Genomic_DNA"/>
</dbReference>
<sequence>MEGSPNRPFVNRQHRSAVVAAFLPQAADFPTKQPGFNWPAQRGWRKNLAGLVRLALLAGSVVLFASLLCRGEVPPDQVWREVNPAMPGISIPGRTGPSETYPFAATIGAGDVVEWIVDDPGGWSAVRLADGQTVWITTSQLKELTVPTSAPSGSSNQGGKPSRDPSSRRGNDATENTSTVEPASFLLPGMMGGAGQGDGWRPAGNASARSSVLSNPHAQPGGGSENRSLRSATAGGTSFDALGRVSVDARLDQIEAQFTRMLTQDPTTWDLKPLEDALANLAAQPLSPSQVTRLKALAERTAEARHIAQAAKATLSSGVVSAGFPGMRSPTIPPTPDTSATVFSGPPTLTEIPPPATRVVIPAAPPTLATSFQTVAGPAVPRLPFAPESPPAAPEVAQASFVTQPLSNATNAIQPLAQHQAQVAPEMGQADRPIPTREEIAQELNELRRQRFDAVGRLVRAQVRRPSDPPYQVINERGEIEAYVRPAPGTLLRTYIGHQVGIVGRKVRSADGRGPLLVAESVQLLDPPEKRRENSILAQRSAP</sequence>
<dbReference type="AlphaFoldDB" id="A0A286REV5"/>
<dbReference type="OrthoDB" id="288013at2"/>
<feature type="compositionally biased region" description="Polar residues" evidence="1">
    <location>
        <begin position="146"/>
        <end position="159"/>
    </location>
</feature>
<evidence type="ECO:0008006" key="4">
    <source>
        <dbReference type="Google" id="ProtNLM"/>
    </source>
</evidence>
<accession>A0A286REV5</accession>
<keyword evidence="3" id="KW-1185">Reference proteome</keyword>
<feature type="compositionally biased region" description="Polar residues" evidence="1">
    <location>
        <begin position="225"/>
        <end position="235"/>
    </location>
</feature>
<dbReference type="Proteomes" id="UP000215086">
    <property type="component" value="Chromosome"/>
</dbReference>
<dbReference type="RefSeq" id="WP_095414800.1">
    <property type="nucleotide sequence ID" value="NZ_CP018477.1"/>
</dbReference>
<evidence type="ECO:0000256" key="1">
    <source>
        <dbReference type="SAM" id="MobiDB-lite"/>
    </source>
</evidence>
<feature type="region of interest" description="Disordered" evidence="1">
    <location>
        <begin position="146"/>
        <end position="235"/>
    </location>
</feature>